<protein>
    <submittedName>
        <fullName evidence="1">Uncharacterized protein</fullName>
    </submittedName>
</protein>
<evidence type="ECO:0000313" key="1">
    <source>
        <dbReference type="EMBL" id="ABG15765.1"/>
    </source>
</evidence>
<proteinExistence type="predicted"/>
<gene>
    <name evidence="1" type="ordered locus">YPA_3803</name>
</gene>
<organism evidence="1 2">
    <name type="scientific">Yersinia pestis bv. Antiqua (strain Antiqua)</name>
    <dbReference type="NCBI Taxonomy" id="360102"/>
    <lineage>
        <taxon>Bacteria</taxon>
        <taxon>Pseudomonadati</taxon>
        <taxon>Pseudomonadota</taxon>
        <taxon>Gammaproteobacteria</taxon>
        <taxon>Enterobacterales</taxon>
        <taxon>Yersiniaceae</taxon>
        <taxon>Yersinia</taxon>
    </lineage>
</organism>
<accession>A0A0H2YD99</accession>
<dbReference type="Proteomes" id="UP000001971">
    <property type="component" value="Chromosome"/>
</dbReference>
<dbReference type="KEGG" id="ypa:YPA_3803"/>
<reference evidence="1 2" key="1">
    <citation type="journal article" date="2006" name="J. Bacteriol.">
        <title>Complete genome sequence of Yersinia pestis strains Antiqua and Nepal516: evidence of gene reduction in an emerging pathogen.</title>
        <authorList>
            <person name="Chain P.S."/>
            <person name="Hu P."/>
            <person name="Malfatti S.A."/>
            <person name="Radnedge L."/>
            <person name="Larimer F."/>
            <person name="Vergez L.M."/>
            <person name="Worsham P."/>
            <person name="Chu M.C."/>
            <person name="Andersen G.L."/>
        </authorList>
    </citation>
    <scope>NUCLEOTIDE SEQUENCE [LARGE SCALE GENOMIC DNA]</scope>
    <source>
        <strain evidence="1 2">Antiqua</strain>
    </source>
</reference>
<evidence type="ECO:0000313" key="2">
    <source>
        <dbReference type="Proteomes" id="UP000001971"/>
    </source>
</evidence>
<dbReference type="AlphaFoldDB" id="A0A0H2YD99"/>
<sequence length="51" mass="5722">MISLFIHQTVYTSDHNVLAVVSGYCNLHPPQEETASSIAAMYKHIPFKSMI</sequence>
<dbReference type="EMBL" id="CP000308">
    <property type="protein sequence ID" value="ABG15765.1"/>
    <property type="molecule type" value="Genomic_DNA"/>
</dbReference>
<name>A0A0H2YD99_YERPA</name>